<name>A0AAD8A0A6_DIPPU</name>
<comment type="caution">
    <text evidence="2">The sequence shown here is derived from an EMBL/GenBank/DDBJ whole genome shotgun (WGS) entry which is preliminary data.</text>
</comment>
<evidence type="ECO:0000313" key="2">
    <source>
        <dbReference type="EMBL" id="KAJ9590179.1"/>
    </source>
</evidence>
<feature type="non-terminal residue" evidence="2">
    <location>
        <position position="1"/>
    </location>
</feature>
<feature type="transmembrane region" description="Helical" evidence="1">
    <location>
        <begin position="20"/>
        <end position="46"/>
    </location>
</feature>
<keyword evidence="1" id="KW-0472">Membrane</keyword>
<organism evidence="2 3">
    <name type="scientific">Diploptera punctata</name>
    <name type="common">Pacific beetle cockroach</name>
    <dbReference type="NCBI Taxonomy" id="6984"/>
    <lineage>
        <taxon>Eukaryota</taxon>
        <taxon>Metazoa</taxon>
        <taxon>Ecdysozoa</taxon>
        <taxon>Arthropoda</taxon>
        <taxon>Hexapoda</taxon>
        <taxon>Insecta</taxon>
        <taxon>Pterygota</taxon>
        <taxon>Neoptera</taxon>
        <taxon>Polyneoptera</taxon>
        <taxon>Dictyoptera</taxon>
        <taxon>Blattodea</taxon>
        <taxon>Blaberoidea</taxon>
        <taxon>Blaberidae</taxon>
        <taxon>Diplopterinae</taxon>
        <taxon>Diploptera</taxon>
    </lineage>
</organism>
<accession>A0AAD8A0A6</accession>
<proteinExistence type="predicted"/>
<dbReference type="AlphaFoldDB" id="A0AAD8A0A6"/>
<evidence type="ECO:0000256" key="1">
    <source>
        <dbReference type="SAM" id="Phobius"/>
    </source>
</evidence>
<reference evidence="2" key="1">
    <citation type="journal article" date="2023" name="IScience">
        <title>Live-bearing cockroach genome reveals convergent evolutionary mechanisms linked to viviparity in insects and beyond.</title>
        <authorList>
            <person name="Fouks B."/>
            <person name="Harrison M.C."/>
            <person name="Mikhailova A.A."/>
            <person name="Marchal E."/>
            <person name="English S."/>
            <person name="Carruthers M."/>
            <person name="Jennings E.C."/>
            <person name="Chiamaka E.L."/>
            <person name="Frigard R.A."/>
            <person name="Pippel M."/>
            <person name="Attardo G.M."/>
            <person name="Benoit J.B."/>
            <person name="Bornberg-Bauer E."/>
            <person name="Tobe S.S."/>
        </authorList>
    </citation>
    <scope>NUCLEOTIDE SEQUENCE</scope>
    <source>
        <strain evidence="2">Stay&amp;Tobe</strain>
    </source>
</reference>
<keyword evidence="1" id="KW-0812">Transmembrane</keyword>
<evidence type="ECO:0000313" key="3">
    <source>
        <dbReference type="Proteomes" id="UP001233999"/>
    </source>
</evidence>
<sequence length="100" mass="11683">LTMICVNRRCYCSEQSPRDIYYLTVMISYGVVIITLCSCGMILIIMKCMVGNNFNVSCRFVSGRDIKFLKVVAFILLKYFRIRFRNNCLGVLRILYRLDS</sequence>
<protein>
    <submittedName>
        <fullName evidence="2">Uncharacterized protein</fullName>
    </submittedName>
</protein>
<feature type="non-terminal residue" evidence="2">
    <location>
        <position position="100"/>
    </location>
</feature>
<keyword evidence="3" id="KW-1185">Reference proteome</keyword>
<dbReference type="EMBL" id="JASPKZ010004548">
    <property type="protein sequence ID" value="KAJ9590179.1"/>
    <property type="molecule type" value="Genomic_DNA"/>
</dbReference>
<keyword evidence="1" id="KW-1133">Transmembrane helix</keyword>
<gene>
    <name evidence="2" type="ORF">L9F63_016696</name>
</gene>
<dbReference type="Proteomes" id="UP001233999">
    <property type="component" value="Unassembled WGS sequence"/>
</dbReference>
<reference evidence="2" key="2">
    <citation type="submission" date="2023-05" db="EMBL/GenBank/DDBJ databases">
        <authorList>
            <person name="Fouks B."/>
        </authorList>
    </citation>
    <scope>NUCLEOTIDE SEQUENCE</scope>
    <source>
        <strain evidence="2">Stay&amp;Tobe</strain>
        <tissue evidence="2">Testes</tissue>
    </source>
</reference>